<sequence>MNGPEAFPSELCAEHRAMETVLRRLAGIRADSGPGPDDDLRLLHALRELLDRHHTVEEEYVHPLVRRYLPAGGALADAAVHTHTTIRLLTDRALDRRLPPGERHHAIDTLLLVLRAHLRGEEDRLFPALRLRAPAEELRRCSRRVREAPPRNPPRPVWGLPPGTGAIAAVRDHLTGHDSGENGRSP</sequence>
<name>A0A0F2TL57_STRR3</name>
<gene>
    <name evidence="2" type="ORF">VM95_03225</name>
</gene>
<dbReference type="RefSeq" id="WP_045692460.1">
    <property type="nucleotide sequence ID" value="NZ_JZKH01000004.1"/>
</dbReference>
<dbReference type="InterPro" id="IPR012312">
    <property type="entry name" value="Hemerythrin-like"/>
</dbReference>
<dbReference type="Proteomes" id="UP000033699">
    <property type="component" value="Unassembled WGS sequence"/>
</dbReference>
<protein>
    <recommendedName>
        <fullName evidence="1">Hemerythrin-like domain-containing protein</fullName>
    </recommendedName>
</protein>
<comment type="caution">
    <text evidence="2">The sequence shown here is derived from an EMBL/GenBank/DDBJ whole genome shotgun (WGS) entry which is preliminary data.</text>
</comment>
<dbReference type="PATRIC" id="fig|359131.3.peg.3766"/>
<dbReference type="CDD" id="cd12108">
    <property type="entry name" value="Hr-like"/>
    <property type="match status" value="1"/>
</dbReference>
<reference evidence="2 3" key="1">
    <citation type="submission" date="2015-02" db="EMBL/GenBank/DDBJ databases">
        <authorList>
            <person name="Ju K.-S."/>
            <person name="Doroghazi J.R."/>
            <person name="Metcalf W."/>
        </authorList>
    </citation>
    <scope>NUCLEOTIDE SEQUENCE [LARGE SCALE GENOMIC DNA]</scope>
    <source>
        <strain evidence="2 3">ATCC 31215</strain>
    </source>
</reference>
<dbReference type="Gene3D" id="1.20.120.520">
    <property type="entry name" value="nmb1532 protein domain like"/>
    <property type="match status" value="1"/>
</dbReference>
<proteinExistence type="predicted"/>
<feature type="domain" description="Hemerythrin-like" evidence="1">
    <location>
        <begin position="13"/>
        <end position="94"/>
    </location>
</feature>
<organism evidence="2 3">
    <name type="scientific">Streptomyces rubellomurinus (strain ATCC 31215)</name>
    <dbReference type="NCBI Taxonomy" id="359131"/>
    <lineage>
        <taxon>Bacteria</taxon>
        <taxon>Bacillati</taxon>
        <taxon>Actinomycetota</taxon>
        <taxon>Actinomycetes</taxon>
        <taxon>Kitasatosporales</taxon>
        <taxon>Streptomycetaceae</taxon>
        <taxon>Streptomyces</taxon>
    </lineage>
</organism>
<dbReference type="AlphaFoldDB" id="A0A0F2TL57"/>
<evidence type="ECO:0000259" key="1">
    <source>
        <dbReference type="Pfam" id="PF01814"/>
    </source>
</evidence>
<keyword evidence="3" id="KW-1185">Reference proteome</keyword>
<evidence type="ECO:0000313" key="3">
    <source>
        <dbReference type="Proteomes" id="UP000033699"/>
    </source>
</evidence>
<evidence type="ECO:0000313" key="2">
    <source>
        <dbReference type="EMBL" id="KJS63261.1"/>
    </source>
</evidence>
<accession>A0A0F2TL57</accession>
<dbReference type="EMBL" id="JZKH01000004">
    <property type="protein sequence ID" value="KJS63261.1"/>
    <property type="molecule type" value="Genomic_DNA"/>
</dbReference>
<dbReference type="OrthoDB" id="4235480at2"/>
<dbReference type="Pfam" id="PF01814">
    <property type="entry name" value="Hemerythrin"/>
    <property type="match status" value="1"/>
</dbReference>